<gene>
    <name evidence="1" type="ORF">AKJ65_07340</name>
</gene>
<reference evidence="1 2" key="1">
    <citation type="journal article" date="2016" name="Sci. Rep.">
        <title>Metabolic traits of an uncultured archaeal lineage -MSBL1- from brine pools of the Red Sea.</title>
        <authorList>
            <person name="Mwirichia R."/>
            <person name="Alam I."/>
            <person name="Rashid M."/>
            <person name="Vinu M."/>
            <person name="Ba-Alawi W."/>
            <person name="Anthony Kamau A."/>
            <person name="Kamanda Ngugi D."/>
            <person name="Goker M."/>
            <person name="Klenk H.P."/>
            <person name="Bajic V."/>
            <person name="Stingl U."/>
        </authorList>
    </citation>
    <scope>NUCLEOTIDE SEQUENCE [LARGE SCALE GENOMIC DNA]</scope>
    <source>
        <strain evidence="1">SCGC-AAA259E19</strain>
    </source>
</reference>
<dbReference type="Proteomes" id="UP000070284">
    <property type="component" value="Unassembled WGS sequence"/>
</dbReference>
<protein>
    <submittedName>
        <fullName evidence="1">Uncharacterized protein</fullName>
    </submittedName>
</protein>
<sequence>MKPSDFSAEYSIYTKRKEAIYGKKEEEMGDGFVDLSGIEEMSDAVTVGKIARILNEIVRLPTSLALAKILGDNPLAMNREKAFEKGSWRKSKEATL</sequence>
<comment type="caution">
    <text evidence="1">The sequence shown here is derived from an EMBL/GenBank/DDBJ whole genome shotgun (WGS) entry which is preliminary data.</text>
</comment>
<name>A0A133UEG9_9EURY</name>
<evidence type="ECO:0000313" key="2">
    <source>
        <dbReference type="Proteomes" id="UP000070284"/>
    </source>
</evidence>
<evidence type="ECO:0000313" key="1">
    <source>
        <dbReference type="EMBL" id="KXA92581.1"/>
    </source>
</evidence>
<proteinExistence type="predicted"/>
<keyword evidence="2" id="KW-1185">Reference proteome</keyword>
<organism evidence="1 2">
    <name type="scientific">candidate division MSBL1 archaeon SCGC-AAA259E19</name>
    <dbReference type="NCBI Taxonomy" id="1698264"/>
    <lineage>
        <taxon>Archaea</taxon>
        <taxon>Methanobacteriati</taxon>
        <taxon>Methanobacteriota</taxon>
        <taxon>candidate division MSBL1</taxon>
    </lineage>
</organism>
<accession>A0A133UEG9</accession>
<dbReference type="AlphaFoldDB" id="A0A133UEG9"/>
<dbReference type="EMBL" id="LHXO01000149">
    <property type="protein sequence ID" value="KXA92581.1"/>
    <property type="molecule type" value="Genomic_DNA"/>
</dbReference>